<dbReference type="Pfam" id="PF02082">
    <property type="entry name" value="Rrf2"/>
    <property type="match status" value="1"/>
</dbReference>
<dbReference type="PANTHER" id="PTHR33221:SF4">
    <property type="entry name" value="HTH-TYPE TRANSCRIPTIONAL REPRESSOR NSRR"/>
    <property type="match status" value="1"/>
</dbReference>
<sequence length="137" mass="14944">MQLTRFTDAALRVLMHLAQLPPGAHATTPELAERYNVPYNHLNKAVHHLSKAGWITATRGRGGGLRLAVPPHELRIGTVVRSTEPPGEIIDCHAQACPLAPDCLMKHALDDAQRAFSARLDSYTLADVARGNVLTLR</sequence>
<dbReference type="RefSeq" id="WP_307470034.1">
    <property type="nucleotide sequence ID" value="NZ_JAURUR010000037.1"/>
</dbReference>
<name>A0ABT9MJ24_9DEIO</name>
<dbReference type="InterPro" id="IPR000944">
    <property type="entry name" value="Tscrpt_reg_Rrf2"/>
</dbReference>
<reference evidence="2 3" key="1">
    <citation type="submission" date="2023-07" db="EMBL/GenBank/DDBJ databases">
        <title>Genomic Encyclopedia of Type Strains, Phase IV (KMG-IV): sequencing the most valuable type-strain genomes for metagenomic binning, comparative biology and taxonomic classification.</title>
        <authorList>
            <person name="Goeker M."/>
        </authorList>
    </citation>
    <scope>NUCLEOTIDE SEQUENCE [LARGE SCALE GENOMIC DNA]</scope>
    <source>
        <strain evidence="2 3">NIO-1023</strain>
    </source>
</reference>
<gene>
    <name evidence="2" type="ORF">QO006_004065</name>
</gene>
<dbReference type="SUPFAM" id="SSF46785">
    <property type="entry name" value="Winged helix' DNA-binding domain"/>
    <property type="match status" value="1"/>
</dbReference>
<dbReference type="PROSITE" id="PS51197">
    <property type="entry name" value="HTH_RRF2_2"/>
    <property type="match status" value="1"/>
</dbReference>
<dbReference type="PANTHER" id="PTHR33221">
    <property type="entry name" value="WINGED HELIX-TURN-HELIX TRANSCRIPTIONAL REGULATOR, RRF2 FAMILY"/>
    <property type="match status" value="1"/>
</dbReference>
<dbReference type="NCBIfam" id="TIGR00738">
    <property type="entry name" value="rrf2_super"/>
    <property type="match status" value="1"/>
</dbReference>
<dbReference type="InterPro" id="IPR036388">
    <property type="entry name" value="WH-like_DNA-bd_sf"/>
</dbReference>
<keyword evidence="1" id="KW-0238">DNA-binding</keyword>
<comment type="caution">
    <text evidence="2">The sequence shown here is derived from an EMBL/GenBank/DDBJ whole genome shotgun (WGS) entry which is preliminary data.</text>
</comment>
<proteinExistence type="predicted"/>
<dbReference type="Gene3D" id="1.10.10.10">
    <property type="entry name" value="Winged helix-like DNA-binding domain superfamily/Winged helix DNA-binding domain"/>
    <property type="match status" value="1"/>
</dbReference>
<evidence type="ECO:0000313" key="3">
    <source>
        <dbReference type="Proteomes" id="UP001232163"/>
    </source>
</evidence>
<dbReference type="Proteomes" id="UP001232163">
    <property type="component" value="Unassembled WGS sequence"/>
</dbReference>
<accession>A0ABT9MJ24</accession>
<organism evidence="2 3">
    <name type="scientific">Deinococcus enclensis</name>
    <dbReference type="NCBI Taxonomy" id="1049582"/>
    <lineage>
        <taxon>Bacteria</taxon>
        <taxon>Thermotogati</taxon>
        <taxon>Deinococcota</taxon>
        <taxon>Deinococci</taxon>
        <taxon>Deinococcales</taxon>
        <taxon>Deinococcaceae</taxon>
        <taxon>Deinococcus</taxon>
    </lineage>
</organism>
<keyword evidence="3" id="KW-1185">Reference proteome</keyword>
<evidence type="ECO:0000313" key="2">
    <source>
        <dbReference type="EMBL" id="MDP9766598.1"/>
    </source>
</evidence>
<dbReference type="InterPro" id="IPR036390">
    <property type="entry name" value="WH_DNA-bd_sf"/>
</dbReference>
<protein>
    <submittedName>
        <fullName evidence="2">Rrf2 family nitric oxide-sensitive transcriptional repressor</fullName>
    </submittedName>
</protein>
<evidence type="ECO:0000256" key="1">
    <source>
        <dbReference type="ARBA" id="ARBA00023125"/>
    </source>
</evidence>
<dbReference type="EMBL" id="JAURUR010000037">
    <property type="protein sequence ID" value="MDP9766598.1"/>
    <property type="molecule type" value="Genomic_DNA"/>
</dbReference>